<protein>
    <submittedName>
        <fullName evidence="2">Uncharacterized protein</fullName>
    </submittedName>
</protein>
<reference evidence="2 3" key="1">
    <citation type="journal article" date="2019" name="Sci. Rep.">
        <title>Orb-weaving spider Araneus ventricosus genome elucidates the spidroin gene catalogue.</title>
        <authorList>
            <person name="Kono N."/>
            <person name="Nakamura H."/>
            <person name="Ohtoshi R."/>
            <person name="Moran D.A.P."/>
            <person name="Shinohara A."/>
            <person name="Yoshida Y."/>
            <person name="Fujiwara M."/>
            <person name="Mori M."/>
            <person name="Tomita M."/>
            <person name="Arakawa K."/>
        </authorList>
    </citation>
    <scope>NUCLEOTIDE SEQUENCE [LARGE SCALE GENOMIC DNA]</scope>
</reference>
<proteinExistence type="predicted"/>
<organism evidence="2 3">
    <name type="scientific">Araneus ventricosus</name>
    <name type="common">Orbweaver spider</name>
    <name type="synonym">Epeira ventricosa</name>
    <dbReference type="NCBI Taxonomy" id="182803"/>
    <lineage>
        <taxon>Eukaryota</taxon>
        <taxon>Metazoa</taxon>
        <taxon>Ecdysozoa</taxon>
        <taxon>Arthropoda</taxon>
        <taxon>Chelicerata</taxon>
        <taxon>Arachnida</taxon>
        <taxon>Araneae</taxon>
        <taxon>Araneomorphae</taxon>
        <taxon>Entelegynae</taxon>
        <taxon>Araneoidea</taxon>
        <taxon>Araneidae</taxon>
        <taxon>Araneus</taxon>
    </lineage>
</organism>
<sequence length="203" mass="22854">MPPPPRKGNCSTWSGVNDRPQNRAVKNDNILASGRGMPFTWFDSERSHVTWEGRSRLQGQVADEPEPGALDFCGRTPCLFLMSGLSHAVNSTNLTKLYLETSPLATSLSVWRIHHSALSHQSPPTATKQVSLIPFPLFFIPFPGSFSGRQREKRNPCRGWVIRHPVDDRSLYGQRDSIWVKSELGSPASFFRGVFRARLGFRF</sequence>
<feature type="region of interest" description="Disordered" evidence="1">
    <location>
        <begin position="1"/>
        <end position="24"/>
    </location>
</feature>
<evidence type="ECO:0000313" key="2">
    <source>
        <dbReference type="EMBL" id="GBN24376.1"/>
    </source>
</evidence>
<gene>
    <name evidence="2" type="ORF">AVEN_186769_1</name>
</gene>
<name>A0A4Y2MFE1_ARAVE</name>
<dbReference type="Proteomes" id="UP000499080">
    <property type="component" value="Unassembled WGS sequence"/>
</dbReference>
<dbReference type="AlphaFoldDB" id="A0A4Y2MFE1"/>
<evidence type="ECO:0000313" key="3">
    <source>
        <dbReference type="Proteomes" id="UP000499080"/>
    </source>
</evidence>
<keyword evidence="3" id="KW-1185">Reference proteome</keyword>
<dbReference type="EMBL" id="BGPR01007110">
    <property type="protein sequence ID" value="GBN24376.1"/>
    <property type="molecule type" value="Genomic_DNA"/>
</dbReference>
<comment type="caution">
    <text evidence="2">The sequence shown here is derived from an EMBL/GenBank/DDBJ whole genome shotgun (WGS) entry which is preliminary data.</text>
</comment>
<evidence type="ECO:0000256" key="1">
    <source>
        <dbReference type="SAM" id="MobiDB-lite"/>
    </source>
</evidence>
<accession>A0A4Y2MFE1</accession>